<keyword evidence="7" id="KW-1185">Reference proteome</keyword>
<dbReference type="Proteomes" id="UP001344658">
    <property type="component" value="Unassembled WGS sequence"/>
</dbReference>
<accession>A0ABU7PJ91</accession>
<sequence>MLETTFSSAGLPPRERLAATEALFAASPLPMRVVAESAAGFDATLRQLDIAATKLMELAASPSAFLRTPRLIGRSDPEMLSVLLVLDGTALLSQAGRDTVFAPHQVGLYDSSRPFRIQLGAGRAGEGLGTAMAVHVPRALVGLPLRRLDVLLARPLGAATGSGFGGMLAQLLTAVATGSGGYRQADAGRVGILTHDLLTALIAHHLDAETAVPDDSYHRTLLLRIEAFAQRHLADPDLTPRTIAAAHGISVGSLHRLFTARETTVAAWVRGQRLERARQDLADPALRRLPVHRIAARWGFRDHATFTRAFRSAYAMTPKDHRAAAAAEPHAEPEGPRRSPER</sequence>
<evidence type="ECO:0000259" key="5">
    <source>
        <dbReference type="PROSITE" id="PS01124"/>
    </source>
</evidence>
<dbReference type="InterPro" id="IPR009057">
    <property type="entry name" value="Homeodomain-like_sf"/>
</dbReference>
<evidence type="ECO:0000256" key="1">
    <source>
        <dbReference type="ARBA" id="ARBA00023015"/>
    </source>
</evidence>
<dbReference type="PANTHER" id="PTHR46796">
    <property type="entry name" value="HTH-TYPE TRANSCRIPTIONAL ACTIVATOR RHAS-RELATED"/>
    <property type="match status" value="1"/>
</dbReference>
<dbReference type="SMART" id="SM00342">
    <property type="entry name" value="HTH_ARAC"/>
    <property type="match status" value="1"/>
</dbReference>
<comment type="caution">
    <text evidence="6">The sequence shown here is derived from an EMBL/GenBank/DDBJ whole genome shotgun (WGS) entry which is preliminary data.</text>
</comment>
<dbReference type="InterPro" id="IPR018060">
    <property type="entry name" value="HTH_AraC"/>
</dbReference>
<dbReference type="Pfam" id="PF14525">
    <property type="entry name" value="AraC_binding_2"/>
    <property type="match status" value="1"/>
</dbReference>
<keyword evidence="2" id="KW-0238">DNA-binding</keyword>
<keyword evidence="1" id="KW-0805">Transcription regulation</keyword>
<dbReference type="SUPFAM" id="SSF46689">
    <property type="entry name" value="Homeodomain-like"/>
    <property type="match status" value="1"/>
</dbReference>
<name>A0ABU7PJ91_9ACTN</name>
<dbReference type="Pfam" id="PF12833">
    <property type="entry name" value="HTH_18"/>
    <property type="match status" value="1"/>
</dbReference>
<reference evidence="6 7" key="1">
    <citation type="submission" date="2023-12" db="EMBL/GenBank/DDBJ databases">
        <title>Streptomyces sp. V4-01.</title>
        <authorList>
            <person name="Somphong A."/>
            <person name="Phongsopitanun W."/>
        </authorList>
    </citation>
    <scope>NUCLEOTIDE SEQUENCE [LARGE SCALE GENOMIC DNA]</scope>
    <source>
        <strain evidence="6 7">V4-01</strain>
    </source>
</reference>
<dbReference type="InterPro" id="IPR050204">
    <property type="entry name" value="AraC_XylS_family_regulators"/>
</dbReference>
<feature type="domain" description="HTH araC/xylS-type" evidence="5">
    <location>
        <begin position="223"/>
        <end position="324"/>
    </location>
</feature>
<dbReference type="PROSITE" id="PS00041">
    <property type="entry name" value="HTH_ARAC_FAMILY_1"/>
    <property type="match status" value="1"/>
</dbReference>
<dbReference type="Gene3D" id="1.10.10.60">
    <property type="entry name" value="Homeodomain-like"/>
    <property type="match status" value="1"/>
</dbReference>
<keyword evidence="3" id="KW-0804">Transcription</keyword>
<evidence type="ECO:0000313" key="7">
    <source>
        <dbReference type="Proteomes" id="UP001344658"/>
    </source>
</evidence>
<feature type="region of interest" description="Disordered" evidence="4">
    <location>
        <begin position="318"/>
        <end position="342"/>
    </location>
</feature>
<dbReference type="InterPro" id="IPR035418">
    <property type="entry name" value="AraC-bd_2"/>
</dbReference>
<evidence type="ECO:0000256" key="4">
    <source>
        <dbReference type="SAM" id="MobiDB-lite"/>
    </source>
</evidence>
<evidence type="ECO:0000313" key="6">
    <source>
        <dbReference type="EMBL" id="MEE4545137.1"/>
    </source>
</evidence>
<proteinExistence type="predicted"/>
<evidence type="ECO:0000256" key="3">
    <source>
        <dbReference type="ARBA" id="ARBA00023163"/>
    </source>
</evidence>
<dbReference type="InterPro" id="IPR018062">
    <property type="entry name" value="HTH_AraC-typ_CS"/>
</dbReference>
<dbReference type="PROSITE" id="PS01124">
    <property type="entry name" value="HTH_ARAC_FAMILY_2"/>
    <property type="match status" value="1"/>
</dbReference>
<dbReference type="EMBL" id="JAZEWV010000025">
    <property type="protein sequence ID" value="MEE4545137.1"/>
    <property type="molecule type" value="Genomic_DNA"/>
</dbReference>
<evidence type="ECO:0000256" key="2">
    <source>
        <dbReference type="ARBA" id="ARBA00023125"/>
    </source>
</evidence>
<organism evidence="6 7">
    <name type="scientific">Actinacidiphila polyblastidii</name>
    <dbReference type="NCBI Taxonomy" id="3110430"/>
    <lineage>
        <taxon>Bacteria</taxon>
        <taxon>Bacillati</taxon>
        <taxon>Actinomycetota</taxon>
        <taxon>Actinomycetes</taxon>
        <taxon>Kitasatosporales</taxon>
        <taxon>Streptomycetaceae</taxon>
        <taxon>Actinacidiphila</taxon>
    </lineage>
</organism>
<gene>
    <name evidence="6" type="ORF">V2S66_24605</name>
</gene>
<dbReference type="RefSeq" id="WP_330798497.1">
    <property type="nucleotide sequence ID" value="NZ_JAZEWV010000025.1"/>
</dbReference>
<protein>
    <submittedName>
        <fullName evidence="6">Helix-turn-helix domain-containing protein</fullName>
    </submittedName>
</protein>
<dbReference type="PANTHER" id="PTHR46796:SF6">
    <property type="entry name" value="ARAC SUBFAMILY"/>
    <property type="match status" value="1"/>
</dbReference>